<evidence type="ECO:0000313" key="2">
    <source>
        <dbReference type="EMBL" id="KAH7352993.1"/>
    </source>
</evidence>
<dbReference type="Gene3D" id="2.60.120.10">
    <property type="entry name" value="Jelly Rolls"/>
    <property type="match status" value="1"/>
</dbReference>
<feature type="domain" description="(S)-ureidoglycine aminohydrolase cupin" evidence="1">
    <location>
        <begin position="89"/>
        <end position="162"/>
    </location>
</feature>
<dbReference type="Pfam" id="PF05899">
    <property type="entry name" value="Cupin_3"/>
    <property type="match status" value="1"/>
</dbReference>
<sequence>MQKTNMNLATRRRALGFTVGSHQVYQCLTQSDEWIYQNNSEHGHRDWLPEYLSLLPALSLSLCIKMATKDLVSWEGILVERSISETRIEQLGIRSWPKWGCPPSKFPWTYDATETFYLVKGRVKIYPNGSSKHIQIHAGDLVVLPRGMSCIWEVNVAVDKYYTFDQ</sequence>
<proteinExistence type="predicted"/>
<dbReference type="SUPFAM" id="SSF51182">
    <property type="entry name" value="RmlC-like cupins"/>
    <property type="match status" value="1"/>
</dbReference>
<dbReference type="InterPro" id="IPR008579">
    <property type="entry name" value="UGlyAH_Cupin_dom"/>
</dbReference>
<name>A0A8T2SQ81_CERRI</name>
<dbReference type="Proteomes" id="UP000825935">
    <property type="component" value="Chromosome 19"/>
</dbReference>
<dbReference type="PANTHER" id="PTHR33271">
    <property type="entry name" value="OS04G0445200 PROTEIN"/>
    <property type="match status" value="1"/>
</dbReference>
<dbReference type="CDD" id="cd02227">
    <property type="entry name" value="cupin_TM1112-like"/>
    <property type="match status" value="1"/>
</dbReference>
<evidence type="ECO:0000313" key="3">
    <source>
        <dbReference type="Proteomes" id="UP000825935"/>
    </source>
</evidence>
<accession>A0A8T2SQ81</accession>
<evidence type="ECO:0000259" key="1">
    <source>
        <dbReference type="Pfam" id="PF05899"/>
    </source>
</evidence>
<organism evidence="2 3">
    <name type="scientific">Ceratopteris richardii</name>
    <name type="common">Triangle waterfern</name>
    <dbReference type="NCBI Taxonomy" id="49495"/>
    <lineage>
        <taxon>Eukaryota</taxon>
        <taxon>Viridiplantae</taxon>
        <taxon>Streptophyta</taxon>
        <taxon>Embryophyta</taxon>
        <taxon>Tracheophyta</taxon>
        <taxon>Polypodiopsida</taxon>
        <taxon>Polypodiidae</taxon>
        <taxon>Polypodiales</taxon>
        <taxon>Pteridineae</taxon>
        <taxon>Pteridaceae</taxon>
        <taxon>Parkerioideae</taxon>
        <taxon>Ceratopteris</taxon>
    </lineage>
</organism>
<dbReference type="OrthoDB" id="10260542at2759"/>
<dbReference type="EMBL" id="CM035424">
    <property type="protein sequence ID" value="KAH7352993.1"/>
    <property type="molecule type" value="Genomic_DNA"/>
</dbReference>
<dbReference type="AlphaFoldDB" id="A0A8T2SQ81"/>
<gene>
    <name evidence="2" type="ORF">KP509_19G074000</name>
</gene>
<dbReference type="PANTHER" id="PTHR33271:SF22">
    <property type="entry name" value="OS04G0445200 PROTEIN"/>
    <property type="match status" value="1"/>
</dbReference>
<dbReference type="InterPro" id="IPR011051">
    <property type="entry name" value="RmlC_Cupin_sf"/>
</dbReference>
<comment type="caution">
    <text evidence="2">The sequence shown here is derived from an EMBL/GenBank/DDBJ whole genome shotgun (WGS) entry which is preliminary data.</text>
</comment>
<keyword evidence="3" id="KW-1185">Reference proteome</keyword>
<reference evidence="2" key="1">
    <citation type="submission" date="2021-08" db="EMBL/GenBank/DDBJ databases">
        <title>WGS assembly of Ceratopteris richardii.</title>
        <authorList>
            <person name="Marchant D.B."/>
            <person name="Chen G."/>
            <person name="Jenkins J."/>
            <person name="Shu S."/>
            <person name="Leebens-Mack J."/>
            <person name="Grimwood J."/>
            <person name="Schmutz J."/>
            <person name="Soltis P."/>
            <person name="Soltis D."/>
            <person name="Chen Z.-H."/>
        </authorList>
    </citation>
    <scope>NUCLEOTIDE SEQUENCE</scope>
    <source>
        <strain evidence="2">Whitten #5841</strain>
        <tissue evidence="2">Leaf</tissue>
    </source>
</reference>
<protein>
    <recommendedName>
        <fullName evidence="1">(S)-ureidoglycine aminohydrolase cupin domain-containing protein</fullName>
    </recommendedName>
</protein>
<dbReference type="InterPro" id="IPR014710">
    <property type="entry name" value="RmlC-like_jellyroll"/>
</dbReference>